<evidence type="ECO:0000313" key="5">
    <source>
        <dbReference type="EMBL" id="KAA9301244.1"/>
    </source>
</evidence>
<dbReference type="Gene3D" id="1.10.10.10">
    <property type="entry name" value="Winged helix-like DNA-binding domain superfamily/Winged helix DNA-binding domain"/>
    <property type="match status" value="1"/>
</dbReference>
<organism evidence="5 6">
    <name type="scientific">Aerococcus sanguinicola</name>
    <dbReference type="NCBI Taxonomy" id="119206"/>
    <lineage>
        <taxon>Bacteria</taxon>
        <taxon>Bacillati</taxon>
        <taxon>Bacillota</taxon>
        <taxon>Bacilli</taxon>
        <taxon>Lactobacillales</taxon>
        <taxon>Aerococcaceae</taxon>
        <taxon>Aerococcus</taxon>
    </lineage>
</organism>
<comment type="caution">
    <text evidence="5">The sequence shown here is derived from an EMBL/GenBank/DDBJ whole genome shotgun (WGS) entry which is preliminary data.</text>
</comment>
<dbReference type="Pfam" id="PF12802">
    <property type="entry name" value="MarR_2"/>
    <property type="match status" value="1"/>
</dbReference>
<dbReference type="SUPFAM" id="SSF46785">
    <property type="entry name" value="Winged helix' DNA-binding domain"/>
    <property type="match status" value="1"/>
</dbReference>
<keyword evidence="3" id="KW-0804">Transcription</keyword>
<dbReference type="OrthoDB" id="2612963at2"/>
<evidence type="ECO:0000259" key="4">
    <source>
        <dbReference type="PROSITE" id="PS50995"/>
    </source>
</evidence>
<keyword evidence="1" id="KW-0805">Transcription regulation</keyword>
<feature type="domain" description="HTH marR-type" evidence="4">
    <location>
        <begin position="12"/>
        <end position="144"/>
    </location>
</feature>
<dbReference type="Proteomes" id="UP000327148">
    <property type="component" value="Unassembled WGS sequence"/>
</dbReference>
<dbReference type="InterPro" id="IPR036388">
    <property type="entry name" value="WH-like_DNA-bd_sf"/>
</dbReference>
<dbReference type="PANTHER" id="PTHR42756">
    <property type="entry name" value="TRANSCRIPTIONAL REGULATOR, MARR"/>
    <property type="match status" value="1"/>
</dbReference>
<dbReference type="STRING" id="119206.AWM72_03675"/>
<evidence type="ECO:0000313" key="6">
    <source>
        <dbReference type="Proteomes" id="UP000327148"/>
    </source>
</evidence>
<evidence type="ECO:0000256" key="2">
    <source>
        <dbReference type="ARBA" id="ARBA00023125"/>
    </source>
</evidence>
<keyword evidence="2" id="KW-0238">DNA-binding</keyword>
<evidence type="ECO:0000256" key="1">
    <source>
        <dbReference type="ARBA" id="ARBA00023015"/>
    </source>
</evidence>
<dbReference type="GO" id="GO:0003700">
    <property type="term" value="F:DNA-binding transcription factor activity"/>
    <property type="evidence" value="ECO:0007669"/>
    <property type="project" value="InterPro"/>
</dbReference>
<evidence type="ECO:0000256" key="3">
    <source>
        <dbReference type="ARBA" id="ARBA00023163"/>
    </source>
</evidence>
<dbReference type="EMBL" id="VYWO01000002">
    <property type="protein sequence ID" value="KAA9301244.1"/>
    <property type="molecule type" value="Genomic_DNA"/>
</dbReference>
<dbReference type="PROSITE" id="PS50995">
    <property type="entry name" value="HTH_MARR_2"/>
    <property type="match status" value="1"/>
</dbReference>
<sequence length="160" mass="18229">MLEGDGRVTDQVVSISHLIFQLANLQKKYLFERLKEVDLNPVQAQTLHYIYRESGPIQRSLASYLGKHEATISNILNVLEDRGYLYRQTASANSRQKQIFLTDAGLKQVEKINGIFKDLEEEVCAGLSNQEREASLDQLTDIRDQFIIYGKKGDHPCLNS</sequence>
<accession>A0A5N1GLG8</accession>
<name>A0A5N1GLG8_9LACT</name>
<dbReference type="InterPro" id="IPR036390">
    <property type="entry name" value="WH_DNA-bd_sf"/>
</dbReference>
<reference evidence="5 6" key="1">
    <citation type="submission" date="2019-09" db="EMBL/GenBank/DDBJ databases">
        <title>Draft genome sequence assemblies of isolates from the urinary tract.</title>
        <authorList>
            <person name="Mores C.R."/>
            <person name="Putonti C."/>
            <person name="Wolfe A.J."/>
        </authorList>
    </citation>
    <scope>NUCLEOTIDE SEQUENCE [LARGE SCALE GENOMIC DNA]</scope>
    <source>
        <strain evidence="5 6">UMB623</strain>
    </source>
</reference>
<gene>
    <name evidence="5" type="ORF">F6I03_05080</name>
</gene>
<proteinExistence type="predicted"/>
<dbReference type="InterPro" id="IPR000835">
    <property type="entry name" value="HTH_MarR-typ"/>
</dbReference>
<protein>
    <submittedName>
        <fullName evidence="5">Winged helix-turn-helix transcriptional regulator</fullName>
    </submittedName>
</protein>
<dbReference type="GO" id="GO:0003677">
    <property type="term" value="F:DNA binding"/>
    <property type="evidence" value="ECO:0007669"/>
    <property type="project" value="UniProtKB-KW"/>
</dbReference>
<dbReference type="PANTHER" id="PTHR42756:SF1">
    <property type="entry name" value="TRANSCRIPTIONAL REPRESSOR OF EMRAB OPERON"/>
    <property type="match status" value="1"/>
</dbReference>
<dbReference type="SMART" id="SM00347">
    <property type="entry name" value="HTH_MARR"/>
    <property type="match status" value="1"/>
</dbReference>
<dbReference type="AlphaFoldDB" id="A0A5N1GLG8"/>